<comment type="caution">
    <text evidence="2">The sequence shown here is derived from an EMBL/GenBank/DDBJ whole genome shotgun (WGS) entry which is preliminary data.</text>
</comment>
<dbReference type="Proteomes" id="UP001597389">
    <property type="component" value="Unassembled WGS sequence"/>
</dbReference>
<gene>
    <name evidence="2" type="ORF">ACFSW8_15565</name>
</gene>
<feature type="signal peptide" evidence="1">
    <location>
        <begin position="1"/>
        <end position="19"/>
    </location>
</feature>
<sequence>MISKRFFLMLGMFSILLGASDLGAQVNNPQLQKQLEGVYSKWRNAMVQKDARTWGQTTAKSRQMAIRNRIYSERRAYPQSVFDIPAAPPSVAGLKGLSAHRKGATATSVYFGKVDFGVGGDPADNLLLLHFVNEGGSWKYDTADFINLLALPEVRKQLQAGDYTYVEQKDFQASGVVPPMPIAVGPAKYIAKVYTFCPGRDVKVKVNKISDHHFIDTKAAEVVIGGGKDGLNEVQFATKALEGSTGKEAMTIRVYLMSTVPGTKPIKAFEYQVKEGEEVKPFGSSHFVIDAKMAKKLNG</sequence>
<evidence type="ECO:0000313" key="3">
    <source>
        <dbReference type="Proteomes" id="UP001597389"/>
    </source>
</evidence>
<feature type="chain" id="PRO_5047266379" evidence="1">
    <location>
        <begin position="20"/>
        <end position="299"/>
    </location>
</feature>
<accession>A0ABW4ZFM5</accession>
<name>A0ABW4ZFM5_9BACT</name>
<proteinExistence type="predicted"/>
<dbReference type="EMBL" id="JBHUJB010000076">
    <property type="protein sequence ID" value="MFD2160321.1"/>
    <property type="molecule type" value="Genomic_DNA"/>
</dbReference>
<keyword evidence="3" id="KW-1185">Reference proteome</keyword>
<evidence type="ECO:0000256" key="1">
    <source>
        <dbReference type="SAM" id="SignalP"/>
    </source>
</evidence>
<organism evidence="2 3">
    <name type="scientific">Rubritalea tangerina</name>
    <dbReference type="NCBI Taxonomy" id="430798"/>
    <lineage>
        <taxon>Bacteria</taxon>
        <taxon>Pseudomonadati</taxon>
        <taxon>Verrucomicrobiota</taxon>
        <taxon>Verrucomicrobiia</taxon>
        <taxon>Verrucomicrobiales</taxon>
        <taxon>Rubritaleaceae</taxon>
        <taxon>Rubritalea</taxon>
    </lineage>
</organism>
<protein>
    <submittedName>
        <fullName evidence="2">Uncharacterized protein</fullName>
    </submittedName>
</protein>
<reference evidence="3" key="1">
    <citation type="journal article" date="2019" name="Int. J. Syst. Evol. Microbiol.">
        <title>The Global Catalogue of Microorganisms (GCM) 10K type strain sequencing project: providing services to taxonomists for standard genome sequencing and annotation.</title>
        <authorList>
            <consortium name="The Broad Institute Genomics Platform"/>
            <consortium name="The Broad Institute Genome Sequencing Center for Infectious Disease"/>
            <person name="Wu L."/>
            <person name="Ma J."/>
        </authorList>
    </citation>
    <scope>NUCLEOTIDE SEQUENCE [LARGE SCALE GENOMIC DNA]</scope>
    <source>
        <strain evidence="3">CCUG 57942</strain>
    </source>
</reference>
<evidence type="ECO:0000313" key="2">
    <source>
        <dbReference type="EMBL" id="MFD2160321.1"/>
    </source>
</evidence>
<keyword evidence="1" id="KW-0732">Signal</keyword>